<dbReference type="RefSeq" id="WP_089451989.1">
    <property type="nucleotide sequence ID" value="NZ_NKFA01000008.1"/>
</dbReference>
<dbReference type="EMBL" id="NKFA01000008">
    <property type="protein sequence ID" value="OXI41902.1"/>
    <property type="molecule type" value="Genomic_DNA"/>
</dbReference>
<reference evidence="3" key="1">
    <citation type="submission" date="2017-06" db="EMBL/GenBank/DDBJ databases">
        <authorList>
            <person name="LiPuma J."/>
            <person name="Spilker T."/>
        </authorList>
    </citation>
    <scope>NUCLEOTIDE SEQUENCE [LARGE SCALE GENOMIC DNA]</scope>
    <source>
        <strain evidence="3">AU17325</strain>
    </source>
</reference>
<keyword evidence="1" id="KW-0812">Transmembrane</keyword>
<protein>
    <recommendedName>
        <fullName evidence="4">Transmembrane protein</fullName>
    </recommendedName>
</protein>
<dbReference type="AlphaFoldDB" id="A0A228II68"/>
<name>A0A228II68_9BURK</name>
<dbReference type="OrthoDB" id="9021645at2"/>
<evidence type="ECO:0008006" key="4">
    <source>
        <dbReference type="Google" id="ProtNLM"/>
    </source>
</evidence>
<organism evidence="2 3">
    <name type="scientific">Burkholderia aenigmatica</name>
    <dbReference type="NCBI Taxonomy" id="2015348"/>
    <lineage>
        <taxon>Bacteria</taxon>
        <taxon>Pseudomonadati</taxon>
        <taxon>Pseudomonadota</taxon>
        <taxon>Betaproteobacteria</taxon>
        <taxon>Burkholderiales</taxon>
        <taxon>Burkholderiaceae</taxon>
        <taxon>Burkholderia</taxon>
        <taxon>Burkholderia cepacia complex</taxon>
    </lineage>
</organism>
<proteinExistence type="predicted"/>
<keyword evidence="1" id="KW-1133">Transmembrane helix</keyword>
<evidence type="ECO:0000313" key="2">
    <source>
        <dbReference type="EMBL" id="OXI41902.1"/>
    </source>
</evidence>
<gene>
    <name evidence="2" type="ORF">CFB84_21820</name>
</gene>
<accession>A0A228II68</accession>
<reference evidence="2 3" key="2">
    <citation type="submission" date="2017-08" db="EMBL/GenBank/DDBJ databases">
        <title>WGS of novel Burkholderia cepaca complex species.</title>
        <authorList>
            <person name="Lipuma J."/>
            <person name="Spilker T."/>
        </authorList>
    </citation>
    <scope>NUCLEOTIDE SEQUENCE [LARGE SCALE GENOMIC DNA]</scope>
    <source>
        <strain evidence="2 3">AU17325</strain>
    </source>
</reference>
<comment type="caution">
    <text evidence="2">The sequence shown here is derived from an EMBL/GenBank/DDBJ whole genome shotgun (WGS) entry which is preliminary data.</text>
</comment>
<evidence type="ECO:0000256" key="1">
    <source>
        <dbReference type="SAM" id="Phobius"/>
    </source>
</evidence>
<feature type="transmembrane region" description="Helical" evidence="1">
    <location>
        <begin position="74"/>
        <end position="95"/>
    </location>
</feature>
<feature type="transmembrane region" description="Helical" evidence="1">
    <location>
        <begin position="115"/>
        <end position="137"/>
    </location>
</feature>
<sequence length="360" mass="41795">MSMTQDDSTLQPTDAAGFEKQIEALRAKSDHIGLPGITLAMWPPSVCFRDDVSDPRMFNERYIEPDFWRGRCSIILYFCALMHHFVLALVIHGLFDDSVATHFAQGSYLAALLPSAFFYAFFLMLLGYFFWICFLGATSPSTRFNRQTQLVHVPWGDQVLHLRWRDVRPFTQVGQTLNGQFRLGLCFPQPYRKFGKVSKEYIRKSYSEPFDLDADFASGDSTTFWANLDRLEFIRRYMEHGLEAIQPDDQLRRLGRVRKPSGFLGSLPNPDWWDLYVGRPFVRLLYWCATGPLIDWWVTRKKAAYRWPEEVERLCAPDADLSEFDTTPVKSRTDVFYRYAGERGYELVDARGQPIHTPIS</sequence>
<dbReference type="Proteomes" id="UP000214600">
    <property type="component" value="Unassembled WGS sequence"/>
</dbReference>
<evidence type="ECO:0000313" key="3">
    <source>
        <dbReference type="Proteomes" id="UP000214600"/>
    </source>
</evidence>
<keyword evidence="1" id="KW-0472">Membrane</keyword>